<name>A0A2K8KWS2_MARES</name>
<dbReference type="GO" id="GO:0004467">
    <property type="term" value="F:long-chain fatty acid-CoA ligase activity"/>
    <property type="evidence" value="ECO:0007669"/>
    <property type="project" value="UniProtKB-EC"/>
</dbReference>
<dbReference type="InterPro" id="IPR020845">
    <property type="entry name" value="AMP-binding_CS"/>
</dbReference>
<organism evidence="5 6">
    <name type="scientific">Mariprofundus aestuarium</name>
    <dbReference type="NCBI Taxonomy" id="1921086"/>
    <lineage>
        <taxon>Bacteria</taxon>
        <taxon>Pseudomonadati</taxon>
        <taxon>Pseudomonadota</taxon>
        <taxon>Candidatius Mariprofundia</taxon>
        <taxon>Mariprofundales</taxon>
        <taxon>Mariprofundaceae</taxon>
        <taxon>Mariprofundus</taxon>
    </lineage>
</organism>
<dbReference type="GO" id="GO:0005524">
    <property type="term" value="F:ATP binding"/>
    <property type="evidence" value="ECO:0007669"/>
    <property type="project" value="UniProtKB-KW"/>
</dbReference>
<dbReference type="PROSITE" id="PS00455">
    <property type="entry name" value="AMP_BINDING"/>
    <property type="match status" value="1"/>
</dbReference>
<dbReference type="RefSeq" id="WP_100277258.1">
    <property type="nucleotide sequence ID" value="NZ_CP018799.1"/>
</dbReference>
<evidence type="ECO:0000256" key="1">
    <source>
        <dbReference type="ARBA" id="ARBA00022741"/>
    </source>
</evidence>
<accession>A0A2K8KWS2</accession>
<proteinExistence type="predicted"/>
<evidence type="ECO:0000313" key="6">
    <source>
        <dbReference type="Proteomes" id="UP000231701"/>
    </source>
</evidence>
<protein>
    <submittedName>
        <fullName evidence="5">Long-chain acyl-CoA synthetase (AMP-forming)</fullName>
    </submittedName>
</protein>
<dbReference type="PANTHER" id="PTHR43272:SF33">
    <property type="entry name" value="AMP-BINDING DOMAIN-CONTAINING PROTEIN-RELATED"/>
    <property type="match status" value="1"/>
</dbReference>
<dbReference type="OrthoDB" id="9766486at2"/>
<reference evidence="5 6" key="1">
    <citation type="submission" date="2016-12" db="EMBL/GenBank/DDBJ databases">
        <title>Isolation and genomic insights into novel planktonic Zetaproteobacteria from stratified waters of the Chesapeake Bay.</title>
        <authorList>
            <person name="McAllister S.M."/>
            <person name="Kato S."/>
            <person name="Chan C.S."/>
            <person name="Chiu B.K."/>
            <person name="Field E.K."/>
        </authorList>
    </citation>
    <scope>NUCLEOTIDE SEQUENCE [LARGE SCALE GENOMIC DNA]</scope>
    <source>
        <strain evidence="5 6">CP-5</strain>
    </source>
</reference>
<evidence type="ECO:0000256" key="3">
    <source>
        <dbReference type="ARBA" id="ARBA00024484"/>
    </source>
</evidence>
<dbReference type="PANTHER" id="PTHR43272">
    <property type="entry name" value="LONG-CHAIN-FATTY-ACID--COA LIGASE"/>
    <property type="match status" value="1"/>
</dbReference>
<dbReference type="GO" id="GO:0016020">
    <property type="term" value="C:membrane"/>
    <property type="evidence" value="ECO:0007669"/>
    <property type="project" value="TreeGrafter"/>
</dbReference>
<dbReference type="Gene3D" id="3.40.50.12780">
    <property type="entry name" value="N-terminal domain of ligase-like"/>
    <property type="match status" value="1"/>
</dbReference>
<comment type="catalytic activity">
    <reaction evidence="3">
        <text>a long-chain fatty acid + ATP + CoA = a long-chain fatty acyl-CoA + AMP + diphosphate</text>
        <dbReference type="Rhea" id="RHEA:15421"/>
        <dbReference type="ChEBI" id="CHEBI:30616"/>
        <dbReference type="ChEBI" id="CHEBI:33019"/>
        <dbReference type="ChEBI" id="CHEBI:57287"/>
        <dbReference type="ChEBI" id="CHEBI:57560"/>
        <dbReference type="ChEBI" id="CHEBI:83139"/>
        <dbReference type="ChEBI" id="CHEBI:456215"/>
        <dbReference type="EC" id="6.2.1.3"/>
    </reaction>
    <physiologicalReaction direction="left-to-right" evidence="3">
        <dbReference type="Rhea" id="RHEA:15422"/>
    </physiologicalReaction>
</comment>
<keyword evidence="6" id="KW-1185">Reference proteome</keyword>
<sequence>MSRVIEAIGRFAADSPDRIAIESGFPSTLVSYATLSSHITVLTDELRSHNVSTLALAGDNGAGWVVMDLGCLNAGIPVIPVPHFFSPTQVAHLFHAAGVDGVLTDSPESIRKLCEQMKLPHIEAKEITLGFLSLYLFVLPESKTQLPEDCSKVTFTSGSTGEPKGAVLTQQAMEQVASSLAEVTGARCDDRHLSLLPYATLLENIGGLYAPFLVGATICSPGLAAVGLSGSSGLDVNRFMGMLIITKATTCIMIPQMLHALVAAVEAGAPKPETLRYIAVGGAPVSTHLLERAEKLGLPVYEGYGLSEAASVVAVNSEGVKRAGSVGKLLPHVELSFAGDGEILVGGSLFKGYLGEPGFTGKQWPTGDIGHIDEEGFLYLTGRKKHIFITAFGRNVSPEWVERELSIEPAVAQCCVFGEARPFNVAVIVARSGVGEEVIRTAVNAANGRLPDYARVSSWLIADEPFSIEGGLWTGTGRPRRKQIYAFYEEAVEALYKES</sequence>
<dbReference type="KEGG" id="maes:Ga0123461_0935"/>
<dbReference type="Pfam" id="PF23562">
    <property type="entry name" value="AMP-binding_C_3"/>
    <property type="match status" value="1"/>
</dbReference>
<dbReference type="InterPro" id="IPR045851">
    <property type="entry name" value="AMP-bd_C_sf"/>
</dbReference>
<evidence type="ECO:0000313" key="5">
    <source>
        <dbReference type="EMBL" id="ATX79355.1"/>
    </source>
</evidence>
<dbReference type="SUPFAM" id="SSF56801">
    <property type="entry name" value="Acetyl-CoA synthetase-like"/>
    <property type="match status" value="1"/>
</dbReference>
<dbReference type="InterPro" id="IPR042099">
    <property type="entry name" value="ANL_N_sf"/>
</dbReference>
<dbReference type="Pfam" id="PF00501">
    <property type="entry name" value="AMP-binding"/>
    <property type="match status" value="1"/>
</dbReference>
<gene>
    <name evidence="5" type="ORF">Ga0123461_0935</name>
</gene>
<dbReference type="AlphaFoldDB" id="A0A2K8KWS2"/>
<keyword evidence="1" id="KW-0547">Nucleotide-binding</keyword>
<evidence type="ECO:0000256" key="2">
    <source>
        <dbReference type="ARBA" id="ARBA00022840"/>
    </source>
</evidence>
<feature type="domain" description="AMP-dependent synthetase/ligase" evidence="4">
    <location>
        <begin position="11"/>
        <end position="353"/>
    </location>
</feature>
<dbReference type="Gene3D" id="3.30.300.30">
    <property type="match status" value="1"/>
</dbReference>
<dbReference type="InterPro" id="IPR000873">
    <property type="entry name" value="AMP-dep_synth/lig_dom"/>
</dbReference>
<dbReference type="EMBL" id="CP018799">
    <property type="protein sequence ID" value="ATX79355.1"/>
    <property type="molecule type" value="Genomic_DNA"/>
</dbReference>
<evidence type="ECO:0000259" key="4">
    <source>
        <dbReference type="Pfam" id="PF00501"/>
    </source>
</evidence>
<keyword evidence="2" id="KW-0067">ATP-binding</keyword>
<dbReference type="Proteomes" id="UP000231701">
    <property type="component" value="Chromosome"/>
</dbReference>